<comment type="caution">
    <text evidence="2">The sequence shown here is derived from an EMBL/GenBank/DDBJ whole genome shotgun (WGS) entry which is preliminary data.</text>
</comment>
<name>A0A9D4UJZ6_ADICA</name>
<proteinExistence type="predicted"/>
<organism evidence="2 3">
    <name type="scientific">Adiantum capillus-veneris</name>
    <name type="common">Maidenhair fern</name>
    <dbReference type="NCBI Taxonomy" id="13818"/>
    <lineage>
        <taxon>Eukaryota</taxon>
        <taxon>Viridiplantae</taxon>
        <taxon>Streptophyta</taxon>
        <taxon>Embryophyta</taxon>
        <taxon>Tracheophyta</taxon>
        <taxon>Polypodiopsida</taxon>
        <taxon>Polypodiidae</taxon>
        <taxon>Polypodiales</taxon>
        <taxon>Pteridineae</taxon>
        <taxon>Pteridaceae</taxon>
        <taxon>Vittarioideae</taxon>
        <taxon>Adiantum</taxon>
    </lineage>
</organism>
<gene>
    <name evidence="2" type="ORF">GOP47_0017151</name>
</gene>
<keyword evidence="1" id="KW-1133">Transmembrane helix</keyword>
<keyword evidence="3" id="KW-1185">Reference proteome</keyword>
<reference evidence="2" key="1">
    <citation type="submission" date="2021-01" db="EMBL/GenBank/DDBJ databases">
        <title>Adiantum capillus-veneris genome.</title>
        <authorList>
            <person name="Fang Y."/>
            <person name="Liao Q."/>
        </authorList>
    </citation>
    <scope>NUCLEOTIDE SEQUENCE</scope>
    <source>
        <strain evidence="2">H3</strain>
        <tissue evidence="2">Leaf</tissue>
    </source>
</reference>
<evidence type="ECO:0000256" key="1">
    <source>
        <dbReference type="SAM" id="Phobius"/>
    </source>
</evidence>
<evidence type="ECO:0000313" key="3">
    <source>
        <dbReference type="Proteomes" id="UP000886520"/>
    </source>
</evidence>
<sequence length="104" mass="11226">MMACGQGTSWSGGSDYDGVWGSGFCLFLSVGLGGYLLPREENSLTLPLLERTRRSQGQSLVVDGGRSGAFYNVLVWLSYPLLVSELVMLGCEFARKSGYGLAFD</sequence>
<keyword evidence="1" id="KW-0472">Membrane</keyword>
<keyword evidence="1" id="KW-0812">Transmembrane</keyword>
<dbReference type="EMBL" id="JABFUD020000016">
    <property type="protein sequence ID" value="KAI5068806.1"/>
    <property type="molecule type" value="Genomic_DNA"/>
</dbReference>
<dbReference type="Proteomes" id="UP000886520">
    <property type="component" value="Chromosome 16"/>
</dbReference>
<accession>A0A9D4UJZ6</accession>
<evidence type="ECO:0000313" key="2">
    <source>
        <dbReference type="EMBL" id="KAI5068806.1"/>
    </source>
</evidence>
<feature type="transmembrane region" description="Helical" evidence="1">
    <location>
        <begin position="19"/>
        <end position="37"/>
    </location>
</feature>
<protein>
    <submittedName>
        <fullName evidence="2">Uncharacterized protein</fullName>
    </submittedName>
</protein>
<dbReference type="AlphaFoldDB" id="A0A9D4UJZ6"/>